<proteinExistence type="predicted"/>
<evidence type="ECO:0000256" key="1">
    <source>
        <dbReference type="SAM" id="MobiDB-lite"/>
    </source>
</evidence>
<feature type="compositionally biased region" description="Basic and acidic residues" evidence="1">
    <location>
        <begin position="20"/>
        <end position="29"/>
    </location>
</feature>
<sequence length="54" mass="5758">AAPARFGPLQPGDRQGALHLDPHRPDARSAHLRQAGRRFPGRGGRVCPAAPARL</sequence>
<protein>
    <submittedName>
        <fullName evidence="2">Uncharacterized protein</fullName>
    </submittedName>
</protein>
<evidence type="ECO:0000313" key="2">
    <source>
        <dbReference type="EMBL" id="CAA9541794.1"/>
    </source>
</evidence>
<name>A0A6J4U622_9BACT</name>
<feature type="non-terminal residue" evidence="2">
    <location>
        <position position="54"/>
    </location>
</feature>
<organism evidence="2">
    <name type="scientific">uncultured Thermomicrobiales bacterium</name>
    <dbReference type="NCBI Taxonomy" id="1645740"/>
    <lineage>
        <taxon>Bacteria</taxon>
        <taxon>Pseudomonadati</taxon>
        <taxon>Thermomicrobiota</taxon>
        <taxon>Thermomicrobia</taxon>
        <taxon>Thermomicrobiales</taxon>
        <taxon>environmental samples</taxon>
    </lineage>
</organism>
<dbReference type="EMBL" id="CADCWE010000127">
    <property type="protein sequence ID" value="CAA9541794.1"/>
    <property type="molecule type" value="Genomic_DNA"/>
</dbReference>
<feature type="non-terminal residue" evidence="2">
    <location>
        <position position="1"/>
    </location>
</feature>
<accession>A0A6J4U622</accession>
<reference evidence="2" key="1">
    <citation type="submission" date="2020-02" db="EMBL/GenBank/DDBJ databases">
        <authorList>
            <person name="Meier V. D."/>
        </authorList>
    </citation>
    <scope>NUCLEOTIDE SEQUENCE</scope>
    <source>
        <strain evidence="2">AVDCRST_MAG73</strain>
    </source>
</reference>
<gene>
    <name evidence="2" type="ORF">AVDCRST_MAG73-2010</name>
</gene>
<dbReference type="AlphaFoldDB" id="A0A6J4U622"/>
<feature type="region of interest" description="Disordered" evidence="1">
    <location>
        <begin position="1"/>
        <end position="30"/>
    </location>
</feature>